<dbReference type="GO" id="GO:0009435">
    <property type="term" value="P:NAD+ biosynthetic process"/>
    <property type="evidence" value="ECO:0007669"/>
    <property type="project" value="InterPro"/>
</dbReference>
<gene>
    <name evidence="4" type="ORF">E8A74_20945</name>
</gene>
<dbReference type="AlphaFoldDB" id="A0A4U1JAH7"/>
<dbReference type="OrthoDB" id="5501089at2"/>
<keyword evidence="3" id="KW-0663">Pyridoxal phosphate</keyword>
<reference evidence="4 5" key="1">
    <citation type="submission" date="2019-04" db="EMBL/GenBank/DDBJ databases">
        <authorList>
            <person name="Li Y."/>
            <person name="Wang J."/>
        </authorList>
    </citation>
    <scope>NUCLEOTIDE SEQUENCE [LARGE SCALE GENOMIC DNA]</scope>
    <source>
        <strain evidence="4 5">DSM 14668</strain>
    </source>
</reference>
<name>A0A4U1JAH7_9BACT</name>
<evidence type="ECO:0000313" key="4">
    <source>
        <dbReference type="EMBL" id="TKD05271.1"/>
    </source>
</evidence>
<dbReference type="GO" id="GO:0030429">
    <property type="term" value="F:kynureninase activity"/>
    <property type="evidence" value="ECO:0007669"/>
    <property type="project" value="InterPro"/>
</dbReference>
<dbReference type="GO" id="GO:0005737">
    <property type="term" value="C:cytoplasm"/>
    <property type="evidence" value="ECO:0007669"/>
    <property type="project" value="InterPro"/>
</dbReference>
<dbReference type="Gene3D" id="3.90.1150.10">
    <property type="entry name" value="Aspartate Aminotransferase, domain 1"/>
    <property type="match status" value="1"/>
</dbReference>
<evidence type="ECO:0000256" key="1">
    <source>
        <dbReference type="ARBA" id="ARBA00022642"/>
    </source>
</evidence>
<organism evidence="4 5">
    <name type="scientific">Polyangium fumosum</name>
    <dbReference type="NCBI Taxonomy" id="889272"/>
    <lineage>
        <taxon>Bacteria</taxon>
        <taxon>Pseudomonadati</taxon>
        <taxon>Myxococcota</taxon>
        <taxon>Polyangia</taxon>
        <taxon>Polyangiales</taxon>
        <taxon>Polyangiaceae</taxon>
        <taxon>Polyangium</taxon>
    </lineage>
</organism>
<evidence type="ECO:0000313" key="5">
    <source>
        <dbReference type="Proteomes" id="UP000309215"/>
    </source>
</evidence>
<dbReference type="InterPro" id="IPR015421">
    <property type="entry name" value="PyrdxlP-dep_Trfase_major"/>
</dbReference>
<dbReference type="InterPro" id="IPR010111">
    <property type="entry name" value="Kynureninase"/>
</dbReference>
<protein>
    <recommendedName>
        <fullName evidence="6">Kynureninase</fullName>
    </recommendedName>
</protein>
<accession>A0A4U1JAH7</accession>
<dbReference type="Proteomes" id="UP000309215">
    <property type="component" value="Unassembled WGS sequence"/>
</dbReference>
<sequence length="398" mass="43445">MSDEAGRALDLGAFRAAYGRFLTDERVLLTGHSHQAWPDVARAAMIEAFDDAARLVDDKWYRAVFPKMESVGRRILGRLGFDEGDAISFGKSTHELVTRLLSCFPLASAPCVVTTRSEFHSLHRQLSRLAEDGLRVTWVDTADRESLVDRFLEAIVPGTSLVALSAVLFEDAFVVPRIGEIVARAVEVGAVPLVDAYHGFNVVPIAWGPAKDALFVTAGGYKYAQLGEGICFLRFPATTKLRPADTGWFADFSALEGDRTETVGYGPGGARFSGATFDATPVYRADAVLQHWDRFGLDVPSLRAISLRQTRRILAKLDEAGITEHVASSRVDERRGAFVAVRSPGAGRVVDRLRARGIFVDSRGDLVRIGPAPYLTDDEIDHGTLAVAEEIRREVASS</sequence>
<keyword evidence="5" id="KW-1185">Reference proteome</keyword>
<comment type="caution">
    <text evidence="4">The sequence shown here is derived from an EMBL/GenBank/DDBJ whole genome shotgun (WGS) entry which is preliminary data.</text>
</comment>
<keyword evidence="1" id="KW-0662">Pyridine nucleotide biosynthesis</keyword>
<keyword evidence="2" id="KW-0378">Hydrolase</keyword>
<dbReference type="Gene3D" id="3.40.640.10">
    <property type="entry name" value="Type I PLP-dependent aspartate aminotransferase-like (Major domain)"/>
    <property type="match status" value="1"/>
</dbReference>
<proteinExistence type="predicted"/>
<dbReference type="GO" id="GO:0006569">
    <property type="term" value="P:L-tryptophan catabolic process"/>
    <property type="evidence" value="ECO:0007669"/>
    <property type="project" value="InterPro"/>
</dbReference>
<dbReference type="SUPFAM" id="SSF53383">
    <property type="entry name" value="PLP-dependent transferases"/>
    <property type="match status" value="1"/>
</dbReference>
<dbReference type="RefSeq" id="WP_136930819.1">
    <property type="nucleotide sequence ID" value="NZ_SSMQ01000021.1"/>
</dbReference>
<evidence type="ECO:0008006" key="6">
    <source>
        <dbReference type="Google" id="ProtNLM"/>
    </source>
</evidence>
<evidence type="ECO:0000256" key="3">
    <source>
        <dbReference type="ARBA" id="ARBA00022898"/>
    </source>
</evidence>
<dbReference type="Pfam" id="PF22580">
    <property type="entry name" value="KYNU_C"/>
    <property type="match status" value="1"/>
</dbReference>
<dbReference type="GO" id="GO:0030170">
    <property type="term" value="F:pyridoxal phosphate binding"/>
    <property type="evidence" value="ECO:0007669"/>
    <property type="project" value="InterPro"/>
</dbReference>
<dbReference type="InterPro" id="IPR015424">
    <property type="entry name" value="PyrdxlP-dep_Trfase"/>
</dbReference>
<dbReference type="EMBL" id="SSMQ01000021">
    <property type="protein sequence ID" value="TKD05271.1"/>
    <property type="molecule type" value="Genomic_DNA"/>
</dbReference>
<dbReference type="InterPro" id="IPR015422">
    <property type="entry name" value="PyrdxlP-dep_Trfase_small"/>
</dbReference>
<evidence type="ECO:0000256" key="2">
    <source>
        <dbReference type="ARBA" id="ARBA00022801"/>
    </source>
</evidence>